<feature type="transmembrane region" description="Helical" evidence="1">
    <location>
        <begin position="12"/>
        <end position="31"/>
    </location>
</feature>
<reference evidence="3 4" key="2">
    <citation type="journal article" date="2022" name="Mar. Drugs">
        <title>Bioassay-Guided Fractionation Leads to the Detection of Cholic Acid Generated by the Rare Thalassomonas sp.</title>
        <authorList>
            <person name="Pheiffer F."/>
            <person name="Schneider Y.K."/>
            <person name="Hansen E.H."/>
            <person name="Andersen J.H."/>
            <person name="Isaksson J."/>
            <person name="Busche T."/>
            <person name="R C."/>
            <person name="Kalinowski J."/>
            <person name="Zyl L.V."/>
            <person name="Trindade M."/>
        </authorList>
    </citation>
    <scope>NUCLEOTIDE SEQUENCE [LARGE SCALE GENOMIC DNA]</scope>
    <source>
        <strain evidence="3 4">XOM25</strain>
    </source>
</reference>
<dbReference type="EMBL" id="CP059733">
    <property type="protein sequence ID" value="WDE03357.1"/>
    <property type="molecule type" value="Genomic_DNA"/>
</dbReference>
<evidence type="ECO:0000259" key="2">
    <source>
        <dbReference type="Pfam" id="PF09832"/>
    </source>
</evidence>
<dbReference type="AlphaFoldDB" id="A0AAF0C5H7"/>
<keyword evidence="1" id="KW-0812">Transmembrane</keyword>
<gene>
    <name evidence="3" type="ORF">SG34_018375</name>
</gene>
<keyword evidence="1" id="KW-1133">Transmembrane helix</keyword>
<dbReference type="RefSeq" id="WP_044837376.1">
    <property type="nucleotide sequence ID" value="NZ_CP059733.1"/>
</dbReference>
<dbReference type="Pfam" id="PF09832">
    <property type="entry name" value="DUF2059"/>
    <property type="match status" value="1"/>
</dbReference>
<feature type="domain" description="DUF2059" evidence="2">
    <location>
        <begin position="117"/>
        <end position="164"/>
    </location>
</feature>
<accession>A0AAF0C5H7</accession>
<keyword evidence="1" id="KW-0472">Membrane</keyword>
<protein>
    <submittedName>
        <fullName evidence="3">DUF2059 domain-containing protein</fullName>
    </submittedName>
</protein>
<keyword evidence="4" id="KW-1185">Reference proteome</keyword>
<evidence type="ECO:0000313" key="3">
    <source>
        <dbReference type="EMBL" id="WDE03357.1"/>
    </source>
</evidence>
<evidence type="ECO:0000256" key="1">
    <source>
        <dbReference type="SAM" id="Phobius"/>
    </source>
</evidence>
<dbReference type="Proteomes" id="UP000032352">
    <property type="component" value="Chromosome"/>
</dbReference>
<reference evidence="3 4" key="1">
    <citation type="journal article" date="2015" name="Genome Announc.">
        <title>Draft Genome Sequences of Marine Isolates of Thalassomonas viridans and Thalassomonas actiniarum.</title>
        <authorList>
            <person name="Olonade I."/>
            <person name="van Zyl L.J."/>
            <person name="Trindade M."/>
        </authorList>
    </citation>
    <scope>NUCLEOTIDE SEQUENCE [LARGE SCALE GENOMIC DNA]</scope>
    <source>
        <strain evidence="3 4">XOM25</strain>
    </source>
</reference>
<organism evidence="3 4">
    <name type="scientific">Thalassomonas viridans</name>
    <dbReference type="NCBI Taxonomy" id="137584"/>
    <lineage>
        <taxon>Bacteria</taxon>
        <taxon>Pseudomonadati</taxon>
        <taxon>Pseudomonadota</taxon>
        <taxon>Gammaproteobacteria</taxon>
        <taxon>Alteromonadales</taxon>
        <taxon>Colwelliaceae</taxon>
        <taxon>Thalassomonas</taxon>
    </lineage>
</organism>
<dbReference type="InterPro" id="IPR018637">
    <property type="entry name" value="DUF2059"/>
</dbReference>
<sequence>MNTDKRAKGNEILIALIGLMGVLVTAGFSNWDKIFPDNSVIQAKYSGYRPTDNFETELRHYFNVSGARQAIDNMQKQLAQNMTIQLSAKFPEDSEEIKKLMEIALEEAVTLDEVLVKMIPVYRNHFTLQELQELNKFYSTEIMQNMTKKMPLLVQEAAPHQVELMANFQKRFSKRAEKILEPE</sequence>
<evidence type="ECO:0000313" key="4">
    <source>
        <dbReference type="Proteomes" id="UP000032352"/>
    </source>
</evidence>
<dbReference type="KEGG" id="tvd:SG34_018375"/>
<proteinExistence type="predicted"/>
<name>A0AAF0C5H7_9GAMM</name>